<dbReference type="CDD" id="cd01129">
    <property type="entry name" value="PulE-GspE-like"/>
    <property type="match status" value="1"/>
</dbReference>
<dbReference type="PROSITE" id="PS00662">
    <property type="entry name" value="T2SP_E"/>
    <property type="match status" value="1"/>
</dbReference>
<dbReference type="Gene3D" id="3.30.450.90">
    <property type="match status" value="1"/>
</dbReference>
<gene>
    <name evidence="5" type="ORF">SAMN05444392_102164</name>
</gene>
<dbReference type="EMBL" id="FQVL01000002">
    <property type="protein sequence ID" value="SHE63858.1"/>
    <property type="molecule type" value="Genomic_DNA"/>
</dbReference>
<evidence type="ECO:0000256" key="2">
    <source>
        <dbReference type="ARBA" id="ARBA00022741"/>
    </source>
</evidence>
<dbReference type="PANTHER" id="PTHR30258">
    <property type="entry name" value="TYPE II SECRETION SYSTEM PROTEIN GSPE-RELATED"/>
    <property type="match status" value="1"/>
</dbReference>
<dbReference type="OrthoDB" id="9808272at2"/>
<sequence length="352" mass="39450">MINQAIEKRASDIHVEPRPSGLWIRQRIDGLLVVHDQIQAQQAPAFISRLKIMANLDIGEKRLPQDGTLSVSRLEGTVDLRVSTLPTIHGEKVVLRLFRNQMEALSLTNLGMDKHQLQSVERFLRCSHGLLITTGPTGSGKTTTLYALLSQLNQPARNIITLEDPIERRISGFNQVAIRPKTGLTFAKGLRAALRQDPDVIMVGEIRDRETAEIAIGAALTGHLVLSSLHTADSASVVTRLLDMQVEHYRVAAALIGVIAQRLMRLQCTYCIGKGCKHCDKTGYLHRIGIFEVMSVNEELERMIVQDYSVRSLRQYLRNNKIDSLKEVAMRNVRKGLTTQEEFLRVMSDVES</sequence>
<evidence type="ECO:0000256" key="3">
    <source>
        <dbReference type="ARBA" id="ARBA00022840"/>
    </source>
</evidence>
<dbReference type="InterPro" id="IPR001482">
    <property type="entry name" value="T2SS/T4SS_dom"/>
</dbReference>
<comment type="similarity">
    <text evidence="1">Belongs to the GSP E family.</text>
</comment>
<dbReference type="STRING" id="112248.SAMN05444392_102164"/>
<dbReference type="GO" id="GO:0005524">
    <property type="term" value="F:ATP binding"/>
    <property type="evidence" value="ECO:0007669"/>
    <property type="project" value="UniProtKB-KW"/>
</dbReference>
<protein>
    <submittedName>
        <fullName evidence="5">Type II secretory pathway ATPase GspE/PulE or T4P pilus assembly pathway ATPase PilB</fullName>
    </submittedName>
</protein>
<feature type="domain" description="Bacterial type II secretion system protein E" evidence="4">
    <location>
        <begin position="194"/>
        <end position="208"/>
    </location>
</feature>
<dbReference type="SUPFAM" id="SSF52540">
    <property type="entry name" value="P-loop containing nucleoside triphosphate hydrolases"/>
    <property type="match status" value="1"/>
</dbReference>
<organism evidence="5 6">
    <name type="scientific">Seinonella peptonophila</name>
    <dbReference type="NCBI Taxonomy" id="112248"/>
    <lineage>
        <taxon>Bacteria</taxon>
        <taxon>Bacillati</taxon>
        <taxon>Bacillota</taxon>
        <taxon>Bacilli</taxon>
        <taxon>Bacillales</taxon>
        <taxon>Thermoactinomycetaceae</taxon>
        <taxon>Seinonella</taxon>
    </lineage>
</organism>
<keyword evidence="2" id="KW-0547">Nucleotide-binding</keyword>
<accession>A0A1M4V4Q2</accession>
<name>A0A1M4V4Q2_9BACL</name>
<keyword evidence="6" id="KW-1185">Reference proteome</keyword>
<dbReference type="Gene3D" id="3.40.50.300">
    <property type="entry name" value="P-loop containing nucleotide triphosphate hydrolases"/>
    <property type="match status" value="1"/>
</dbReference>
<dbReference type="GO" id="GO:0016887">
    <property type="term" value="F:ATP hydrolysis activity"/>
    <property type="evidence" value="ECO:0007669"/>
    <property type="project" value="TreeGrafter"/>
</dbReference>
<evidence type="ECO:0000256" key="1">
    <source>
        <dbReference type="ARBA" id="ARBA00006611"/>
    </source>
</evidence>
<proteinExistence type="inferred from homology"/>
<evidence type="ECO:0000313" key="5">
    <source>
        <dbReference type="EMBL" id="SHE63858.1"/>
    </source>
</evidence>
<dbReference type="AlphaFoldDB" id="A0A1M4V4Q2"/>
<dbReference type="PANTHER" id="PTHR30258:SF2">
    <property type="entry name" value="COMG OPERON PROTEIN 1"/>
    <property type="match status" value="1"/>
</dbReference>
<dbReference type="Pfam" id="PF00437">
    <property type="entry name" value="T2SSE"/>
    <property type="match status" value="1"/>
</dbReference>
<reference evidence="5 6" key="1">
    <citation type="submission" date="2016-11" db="EMBL/GenBank/DDBJ databases">
        <authorList>
            <person name="Jaros S."/>
            <person name="Januszkiewicz K."/>
            <person name="Wedrychowicz H."/>
        </authorList>
    </citation>
    <scope>NUCLEOTIDE SEQUENCE [LARGE SCALE GENOMIC DNA]</scope>
    <source>
        <strain evidence="5 6">DSM 44666</strain>
    </source>
</reference>
<evidence type="ECO:0000259" key="4">
    <source>
        <dbReference type="PROSITE" id="PS00662"/>
    </source>
</evidence>
<dbReference type="RefSeq" id="WP_073153364.1">
    <property type="nucleotide sequence ID" value="NZ_FQVL01000002.1"/>
</dbReference>
<keyword evidence="3" id="KW-0067">ATP-binding</keyword>
<dbReference type="Proteomes" id="UP000184476">
    <property type="component" value="Unassembled WGS sequence"/>
</dbReference>
<dbReference type="InterPro" id="IPR027417">
    <property type="entry name" value="P-loop_NTPase"/>
</dbReference>
<dbReference type="GO" id="GO:0005886">
    <property type="term" value="C:plasma membrane"/>
    <property type="evidence" value="ECO:0007669"/>
    <property type="project" value="TreeGrafter"/>
</dbReference>
<evidence type="ECO:0000313" key="6">
    <source>
        <dbReference type="Proteomes" id="UP000184476"/>
    </source>
</evidence>